<dbReference type="AlphaFoldDB" id="A0AAV9NXB6"/>
<dbReference type="EMBL" id="JAVRRT010000019">
    <property type="protein sequence ID" value="KAK5164594.1"/>
    <property type="molecule type" value="Genomic_DNA"/>
</dbReference>
<dbReference type="RefSeq" id="XP_064654842.1">
    <property type="nucleotide sequence ID" value="XM_064807026.1"/>
</dbReference>
<feature type="compositionally biased region" description="Low complexity" evidence="1">
    <location>
        <begin position="183"/>
        <end position="202"/>
    </location>
</feature>
<sequence length="355" mass="37075">MNGSCSGRPKGPVSKDAVRRDMDKFKGIAKGGWHPSGDRPISRETWKSDVKGIATGKKKDPYEDARNHQSAPLTSLKDPDSFGAPPKHAGSFGSTPATPSSPARPQQLGGWGSVVPASTPRQQQKEEEEVAKEPSGPYRTDTTGLRTDNLPRPPGRRDGAVQAPPTPPRQTSMASPPPALPTRQSQSRQPQSRPPQAAQAPAPYLPPRMTENPDEFTPPPPPTYNEATQPEQRDPASLNTGAINRLGQAGVSVPGFGIGSNSTGASSTQSPTITGHTGQLSELQQRFSRMNTGSQNQAPSPSSNNTAAAAAQKKPPPPPPKKAGLGNGNNGQPSSSGAGSAPPPLPMSSKPRPPT</sequence>
<evidence type="ECO:0000256" key="1">
    <source>
        <dbReference type="SAM" id="MobiDB-lite"/>
    </source>
</evidence>
<proteinExistence type="predicted"/>
<feature type="compositionally biased region" description="Low complexity" evidence="1">
    <location>
        <begin position="330"/>
        <end position="340"/>
    </location>
</feature>
<protein>
    <submittedName>
        <fullName evidence="2">Uncharacterized protein</fullName>
    </submittedName>
</protein>
<feature type="compositionally biased region" description="Low complexity" evidence="1">
    <location>
        <begin position="94"/>
        <end position="103"/>
    </location>
</feature>
<evidence type="ECO:0000313" key="3">
    <source>
        <dbReference type="Proteomes" id="UP001337655"/>
    </source>
</evidence>
<organism evidence="2 3">
    <name type="scientific">Saxophila tyrrhenica</name>
    <dbReference type="NCBI Taxonomy" id="1690608"/>
    <lineage>
        <taxon>Eukaryota</taxon>
        <taxon>Fungi</taxon>
        <taxon>Dikarya</taxon>
        <taxon>Ascomycota</taxon>
        <taxon>Pezizomycotina</taxon>
        <taxon>Dothideomycetes</taxon>
        <taxon>Dothideomycetidae</taxon>
        <taxon>Mycosphaerellales</taxon>
        <taxon>Extremaceae</taxon>
        <taxon>Saxophila</taxon>
    </lineage>
</organism>
<feature type="compositionally biased region" description="Basic and acidic residues" evidence="1">
    <location>
        <begin position="16"/>
        <end position="26"/>
    </location>
</feature>
<feature type="compositionally biased region" description="Polar residues" evidence="1">
    <location>
        <begin position="259"/>
        <end position="293"/>
    </location>
</feature>
<name>A0AAV9NXB6_9PEZI</name>
<keyword evidence="3" id="KW-1185">Reference proteome</keyword>
<feature type="compositionally biased region" description="Basic and acidic residues" evidence="1">
    <location>
        <begin position="57"/>
        <end position="67"/>
    </location>
</feature>
<dbReference type="Proteomes" id="UP001337655">
    <property type="component" value="Unassembled WGS sequence"/>
</dbReference>
<reference evidence="2 3" key="1">
    <citation type="submission" date="2023-08" db="EMBL/GenBank/DDBJ databases">
        <title>Black Yeasts Isolated from many extreme environments.</title>
        <authorList>
            <person name="Coleine C."/>
            <person name="Stajich J.E."/>
            <person name="Selbmann L."/>
        </authorList>
    </citation>
    <scope>NUCLEOTIDE SEQUENCE [LARGE SCALE GENOMIC DNA]</scope>
    <source>
        <strain evidence="2 3">CCFEE 5935</strain>
    </source>
</reference>
<evidence type="ECO:0000313" key="2">
    <source>
        <dbReference type="EMBL" id="KAK5164594.1"/>
    </source>
</evidence>
<dbReference type="GeneID" id="89931130"/>
<feature type="compositionally biased region" description="Low complexity" evidence="1">
    <location>
        <begin position="294"/>
        <end position="313"/>
    </location>
</feature>
<feature type="compositionally biased region" description="Pro residues" evidence="1">
    <location>
        <begin position="341"/>
        <end position="355"/>
    </location>
</feature>
<accession>A0AAV9NXB6</accession>
<comment type="caution">
    <text evidence="2">The sequence shown here is derived from an EMBL/GenBank/DDBJ whole genome shotgun (WGS) entry which is preliminary data.</text>
</comment>
<feature type="compositionally biased region" description="Basic and acidic residues" evidence="1">
    <location>
        <begin position="36"/>
        <end position="50"/>
    </location>
</feature>
<gene>
    <name evidence="2" type="ORF">LTR77_009800</name>
</gene>
<feature type="region of interest" description="Disordered" evidence="1">
    <location>
        <begin position="1"/>
        <end position="355"/>
    </location>
</feature>